<protein>
    <submittedName>
        <fullName evidence="1">Uncharacterized protein</fullName>
    </submittedName>
</protein>
<keyword evidence="2" id="KW-1185">Reference proteome</keyword>
<sequence>MRRQVCVQLVNQEHKTKNRVKGLDQDQIADEERGSRPMYGRSGITESMGILSFDVGRRLMKKMAVRVALVKGKRAWQRMQRT</sequence>
<dbReference type="EMBL" id="CM042018">
    <property type="protein sequence ID" value="KAI3828548.1"/>
    <property type="molecule type" value="Genomic_DNA"/>
</dbReference>
<proteinExistence type="predicted"/>
<dbReference type="Proteomes" id="UP001056120">
    <property type="component" value="Linkage Group LG01"/>
</dbReference>
<gene>
    <name evidence="1" type="ORF">L1987_02649</name>
</gene>
<reference evidence="2" key="1">
    <citation type="journal article" date="2022" name="Mol. Ecol. Resour.">
        <title>The genomes of chicory, endive, great burdock and yacon provide insights into Asteraceae palaeo-polyploidization history and plant inulin production.</title>
        <authorList>
            <person name="Fan W."/>
            <person name="Wang S."/>
            <person name="Wang H."/>
            <person name="Wang A."/>
            <person name="Jiang F."/>
            <person name="Liu H."/>
            <person name="Zhao H."/>
            <person name="Xu D."/>
            <person name="Zhang Y."/>
        </authorList>
    </citation>
    <scope>NUCLEOTIDE SEQUENCE [LARGE SCALE GENOMIC DNA]</scope>
    <source>
        <strain evidence="2">cv. Yunnan</strain>
    </source>
</reference>
<comment type="caution">
    <text evidence="1">The sequence shown here is derived from an EMBL/GenBank/DDBJ whole genome shotgun (WGS) entry which is preliminary data.</text>
</comment>
<organism evidence="1 2">
    <name type="scientific">Smallanthus sonchifolius</name>
    <dbReference type="NCBI Taxonomy" id="185202"/>
    <lineage>
        <taxon>Eukaryota</taxon>
        <taxon>Viridiplantae</taxon>
        <taxon>Streptophyta</taxon>
        <taxon>Embryophyta</taxon>
        <taxon>Tracheophyta</taxon>
        <taxon>Spermatophyta</taxon>
        <taxon>Magnoliopsida</taxon>
        <taxon>eudicotyledons</taxon>
        <taxon>Gunneridae</taxon>
        <taxon>Pentapetalae</taxon>
        <taxon>asterids</taxon>
        <taxon>campanulids</taxon>
        <taxon>Asterales</taxon>
        <taxon>Asteraceae</taxon>
        <taxon>Asteroideae</taxon>
        <taxon>Heliantheae alliance</taxon>
        <taxon>Millerieae</taxon>
        <taxon>Smallanthus</taxon>
    </lineage>
</organism>
<name>A0ACB9K8K3_9ASTR</name>
<accession>A0ACB9K8K3</accession>
<evidence type="ECO:0000313" key="1">
    <source>
        <dbReference type="EMBL" id="KAI3828548.1"/>
    </source>
</evidence>
<evidence type="ECO:0000313" key="2">
    <source>
        <dbReference type="Proteomes" id="UP001056120"/>
    </source>
</evidence>
<reference evidence="1 2" key="2">
    <citation type="journal article" date="2022" name="Mol. Ecol. Resour.">
        <title>The genomes of chicory, endive, great burdock and yacon provide insights into Asteraceae paleo-polyploidization history and plant inulin production.</title>
        <authorList>
            <person name="Fan W."/>
            <person name="Wang S."/>
            <person name="Wang H."/>
            <person name="Wang A."/>
            <person name="Jiang F."/>
            <person name="Liu H."/>
            <person name="Zhao H."/>
            <person name="Xu D."/>
            <person name="Zhang Y."/>
        </authorList>
    </citation>
    <scope>NUCLEOTIDE SEQUENCE [LARGE SCALE GENOMIC DNA]</scope>
    <source>
        <strain evidence="2">cv. Yunnan</strain>
        <tissue evidence="1">Leaves</tissue>
    </source>
</reference>